<dbReference type="PANTHER" id="PTHR33540">
    <property type="entry name" value="TRNA THREONYLCARBAMOYLADENOSINE BIOSYNTHESIS PROTEIN TSAE"/>
    <property type="match status" value="1"/>
</dbReference>
<keyword evidence="5" id="KW-0819">tRNA processing</keyword>
<dbReference type="NCBIfam" id="TIGR00150">
    <property type="entry name" value="T6A_YjeE"/>
    <property type="match status" value="1"/>
</dbReference>
<keyword evidence="7" id="KW-0547">Nucleotide-binding</keyword>
<keyword evidence="4" id="KW-0963">Cytoplasm</keyword>
<comment type="subcellular location">
    <subcellularLocation>
        <location evidence="1">Cytoplasm</location>
    </subcellularLocation>
</comment>
<organism evidence="11">
    <name type="scientific">candidate division WOR-3 bacterium</name>
    <dbReference type="NCBI Taxonomy" id="2052148"/>
    <lineage>
        <taxon>Bacteria</taxon>
        <taxon>Bacteria division WOR-3</taxon>
    </lineage>
</organism>
<evidence type="ECO:0000256" key="2">
    <source>
        <dbReference type="ARBA" id="ARBA00007599"/>
    </source>
</evidence>
<evidence type="ECO:0000256" key="7">
    <source>
        <dbReference type="ARBA" id="ARBA00022741"/>
    </source>
</evidence>
<keyword evidence="8" id="KW-0067">ATP-binding</keyword>
<comment type="similarity">
    <text evidence="2">Belongs to the TsaE family.</text>
</comment>
<keyword evidence="6" id="KW-0479">Metal-binding</keyword>
<keyword evidence="9" id="KW-0460">Magnesium</keyword>
<dbReference type="GO" id="GO:0002949">
    <property type="term" value="P:tRNA threonylcarbamoyladenosine modification"/>
    <property type="evidence" value="ECO:0007669"/>
    <property type="project" value="InterPro"/>
</dbReference>
<evidence type="ECO:0000256" key="9">
    <source>
        <dbReference type="ARBA" id="ARBA00022842"/>
    </source>
</evidence>
<dbReference type="InterPro" id="IPR003442">
    <property type="entry name" value="T6A_TsaE"/>
</dbReference>
<sequence>MKSMQISVRTRSSKETERVGETLAACLSTPIKIALIGDLGTGKTTFTRGLARGFGIEKIRSPSFTLINIYRGEKNLYHVDLYRLSSAEDIYSLGLQDALLDPEGVVVVEWAEKGRDIIGDDEVIYVYFEHLGSKRRSLSLRATGERGKKALECLEEKLSLTSSS</sequence>
<evidence type="ECO:0000256" key="1">
    <source>
        <dbReference type="ARBA" id="ARBA00004496"/>
    </source>
</evidence>
<dbReference type="Gene3D" id="3.40.50.300">
    <property type="entry name" value="P-loop containing nucleotide triphosphate hydrolases"/>
    <property type="match status" value="1"/>
</dbReference>
<protein>
    <recommendedName>
        <fullName evidence="3">tRNA threonylcarbamoyladenosine biosynthesis protein TsaE</fullName>
    </recommendedName>
    <alternativeName>
        <fullName evidence="10">t(6)A37 threonylcarbamoyladenosine biosynthesis protein TsaE</fullName>
    </alternativeName>
</protein>
<dbReference type="EMBL" id="DRBW01000077">
    <property type="protein sequence ID" value="HDM89984.1"/>
    <property type="molecule type" value="Genomic_DNA"/>
</dbReference>
<evidence type="ECO:0000256" key="5">
    <source>
        <dbReference type="ARBA" id="ARBA00022694"/>
    </source>
</evidence>
<dbReference type="PANTHER" id="PTHR33540:SF2">
    <property type="entry name" value="TRNA THREONYLCARBAMOYLADENOSINE BIOSYNTHESIS PROTEIN TSAE"/>
    <property type="match status" value="1"/>
</dbReference>
<dbReference type="InterPro" id="IPR027417">
    <property type="entry name" value="P-loop_NTPase"/>
</dbReference>
<evidence type="ECO:0000256" key="3">
    <source>
        <dbReference type="ARBA" id="ARBA00019010"/>
    </source>
</evidence>
<evidence type="ECO:0000256" key="4">
    <source>
        <dbReference type="ARBA" id="ARBA00022490"/>
    </source>
</evidence>
<dbReference type="Pfam" id="PF02367">
    <property type="entry name" value="TsaE"/>
    <property type="match status" value="1"/>
</dbReference>
<accession>A0A7C0XAN5</accession>
<dbReference type="Proteomes" id="UP000885931">
    <property type="component" value="Unassembled WGS sequence"/>
</dbReference>
<gene>
    <name evidence="11" type="primary">tsaE</name>
    <name evidence="11" type="ORF">ENG67_02110</name>
</gene>
<evidence type="ECO:0000256" key="10">
    <source>
        <dbReference type="ARBA" id="ARBA00032441"/>
    </source>
</evidence>
<name>A0A7C0XAN5_UNCW3</name>
<proteinExistence type="inferred from homology"/>
<dbReference type="GO" id="GO:0046872">
    <property type="term" value="F:metal ion binding"/>
    <property type="evidence" value="ECO:0007669"/>
    <property type="project" value="UniProtKB-KW"/>
</dbReference>
<dbReference type="SUPFAM" id="SSF52540">
    <property type="entry name" value="P-loop containing nucleoside triphosphate hydrolases"/>
    <property type="match status" value="1"/>
</dbReference>
<dbReference type="AlphaFoldDB" id="A0A7C0XAN5"/>
<evidence type="ECO:0000256" key="6">
    <source>
        <dbReference type="ARBA" id="ARBA00022723"/>
    </source>
</evidence>
<reference evidence="11" key="1">
    <citation type="journal article" date="2020" name="mSystems">
        <title>Genome- and Community-Level Interaction Insights into Carbon Utilization and Element Cycling Functions of Hydrothermarchaeota in Hydrothermal Sediment.</title>
        <authorList>
            <person name="Zhou Z."/>
            <person name="Liu Y."/>
            <person name="Xu W."/>
            <person name="Pan J."/>
            <person name="Luo Z.H."/>
            <person name="Li M."/>
        </authorList>
    </citation>
    <scope>NUCLEOTIDE SEQUENCE [LARGE SCALE GENOMIC DNA]</scope>
    <source>
        <strain evidence="11">HyVt-237</strain>
    </source>
</reference>
<dbReference type="GO" id="GO:0005524">
    <property type="term" value="F:ATP binding"/>
    <property type="evidence" value="ECO:0007669"/>
    <property type="project" value="UniProtKB-KW"/>
</dbReference>
<evidence type="ECO:0000256" key="8">
    <source>
        <dbReference type="ARBA" id="ARBA00022840"/>
    </source>
</evidence>
<comment type="caution">
    <text evidence="11">The sequence shown here is derived from an EMBL/GenBank/DDBJ whole genome shotgun (WGS) entry which is preliminary data.</text>
</comment>
<evidence type="ECO:0000313" key="11">
    <source>
        <dbReference type="EMBL" id="HDM89984.1"/>
    </source>
</evidence>
<dbReference type="GO" id="GO:0005737">
    <property type="term" value="C:cytoplasm"/>
    <property type="evidence" value="ECO:0007669"/>
    <property type="project" value="UniProtKB-SubCell"/>
</dbReference>